<dbReference type="AlphaFoldDB" id="A0A446CH62"/>
<dbReference type="Pfam" id="PF04381">
    <property type="entry name" value="RdgC"/>
    <property type="match status" value="1"/>
</dbReference>
<dbReference type="PANTHER" id="PTHR38103:SF1">
    <property type="entry name" value="RECOMBINATION-ASSOCIATED PROTEIN RDGC"/>
    <property type="match status" value="1"/>
</dbReference>
<dbReference type="GO" id="GO:0043590">
    <property type="term" value="C:bacterial nucleoid"/>
    <property type="evidence" value="ECO:0007669"/>
    <property type="project" value="TreeGrafter"/>
</dbReference>
<evidence type="ECO:0000313" key="8">
    <source>
        <dbReference type="Proteomes" id="UP000289465"/>
    </source>
</evidence>
<dbReference type="GO" id="GO:0006310">
    <property type="term" value="P:DNA recombination"/>
    <property type="evidence" value="ECO:0007669"/>
    <property type="project" value="UniProtKB-KW"/>
</dbReference>
<evidence type="ECO:0000256" key="2">
    <source>
        <dbReference type="ARBA" id="ARBA00008657"/>
    </source>
</evidence>
<gene>
    <name evidence="7" type="primary">rdgC_2</name>
    <name evidence="7" type="ORF">AVE30378_02518</name>
</gene>
<reference evidence="7 8" key="1">
    <citation type="submission" date="2018-07" db="EMBL/GenBank/DDBJ databases">
        <authorList>
            <person name="Peeters C."/>
        </authorList>
    </citation>
    <scope>NUCLEOTIDE SEQUENCE [LARGE SCALE GENOMIC DNA]</scope>
    <source>
        <strain evidence="7 8">LMG 30378</strain>
    </source>
</reference>
<evidence type="ECO:0000256" key="5">
    <source>
        <dbReference type="ARBA" id="ARBA00023172"/>
    </source>
</evidence>
<dbReference type="GO" id="GO:0003690">
    <property type="term" value="F:double-stranded DNA binding"/>
    <property type="evidence" value="ECO:0007669"/>
    <property type="project" value="TreeGrafter"/>
</dbReference>
<keyword evidence="5" id="KW-0233">DNA recombination</keyword>
<dbReference type="OrthoDB" id="5290530at2"/>
<accession>A0A446CH62</accession>
<dbReference type="GO" id="GO:0000018">
    <property type="term" value="P:regulation of DNA recombination"/>
    <property type="evidence" value="ECO:0007669"/>
    <property type="project" value="TreeGrafter"/>
</dbReference>
<dbReference type="NCBIfam" id="NF001463">
    <property type="entry name" value="PRK00321.1-4"/>
    <property type="match status" value="1"/>
</dbReference>
<dbReference type="EMBL" id="UFQC01000011">
    <property type="protein sequence ID" value="SSW67234.1"/>
    <property type="molecule type" value="Genomic_DNA"/>
</dbReference>
<dbReference type="Gene3D" id="1.10.10.10">
    <property type="entry name" value="Winged helix-like DNA-binding domain superfamily/Winged helix DNA-binding domain"/>
    <property type="match status" value="1"/>
</dbReference>
<dbReference type="Pfam" id="PF09397">
    <property type="entry name" value="FtsK_gamma"/>
    <property type="match status" value="1"/>
</dbReference>
<protein>
    <recommendedName>
        <fullName evidence="3">Recombination-associated protein RdgC</fullName>
    </recommendedName>
</protein>
<dbReference type="PANTHER" id="PTHR38103">
    <property type="entry name" value="RECOMBINATION-ASSOCIATED PROTEIN RDGC"/>
    <property type="match status" value="1"/>
</dbReference>
<evidence type="ECO:0000256" key="4">
    <source>
        <dbReference type="ARBA" id="ARBA00022490"/>
    </source>
</evidence>
<feature type="domain" description="FtsK gamma" evidence="6">
    <location>
        <begin position="325"/>
        <end position="387"/>
    </location>
</feature>
<dbReference type="SUPFAM" id="SSF46785">
    <property type="entry name" value="Winged helix' DNA-binding domain"/>
    <property type="match status" value="1"/>
</dbReference>
<keyword evidence="4" id="KW-0963">Cytoplasm</keyword>
<proteinExistence type="inferred from homology"/>
<dbReference type="InterPro" id="IPR007476">
    <property type="entry name" value="RdgC"/>
</dbReference>
<dbReference type="InterPro" id="IPR018541">
    <property type="entry name" value="Ftsk_gamma"/>
</dbReference>
<dbReference type="InterPro" id="IPR036390">
    <property type="entry name" value="WH_DNA-bd_sf"/>
</dbReference>
<dbReference type="NCBIfam" id="NF001464">
    <property type="entry name" value="PRK00321.1-5"/>
    <property type="match status" value="1"/>
</dbReference>
<evidence type="ECO:0000313" key="7">
    <source>
        <dbReference type="EMBL" id="SSW67234.1"/>
    </source>
</evidence>
<name>A0A446CH62_9BURK</name>
<organism evidence="7 8">
    <name type="scientific">Achromobacter veterisilvae</name>
    <dbReference type="NCBI Taxonomy" id="2069367"/>
    <lineage>
        <taxon>Bacteria</taxon>
        <taxon>Pseudomonadati</taxon>
        <taxon>Pseudomonadota</taxon>
        <taxon>Betaproteobacteria</taxon>
        <taxon>Burkholderiales</taxon>
        <taxon>Alcaligenaceae</taxon>
        <taxon>Achromobacter</taxon>
    </lineage>
</organism>
<dbReference type="Proteomes" id="UP000289465">
    <property type="component" value="Unassembled WGS sequence"/>
</dbReference>
<comment type="subcellular location">
    <subcellularLocation>
        <location evidence="1">Cytoplasm</location>
        <location evidence="1">Nucleoid</location>
    </subcellularLocation>
</comment>
<evidence type="ECO:0000259" key="6">
    <source>
        <dbReference type="SMART" id="SM00843"/>
    </source>
</evidence>
<sequence length="387" mass="42736">MFKNAKIYRLTSAAPFWNLDELNDKLAAHAFVPGGQLELQTLGWVPPREGADLAHAVSGKIILTLRVQSKLLPGKAINQATAARAREFEEREGFKPGRKLMKEIREKIIDEKLPTALTQYDDIRLWIDPIERWLIIDTSTPAKADMVIGLLAKSIEPFPLENLYVAMSPASAMTGWLAENEAPANFSIDQDAELRASGTSGAAIRYVKHSIDADDVRRHIQSGKQCTRLAMTWADKISFELTEDLDIRKIRPLDVLKENHPANDTDAEVFDAEFLLMAGEIAKLLAELVYALGGEKQIQESAATNAAPTAGQMPLEGDGDGDDANDAIDPLYMEAVTLVRKHGRPSISLIQRHLRIGYNRAARLLESMEMAGLVTAMQSNGSRELRA</sequence>
<evidence type="ECO:0000256" key="3">
    <source>
        <dbReference type="ARBA" id="ARBA00022296"/>
    </source>
</evidence>
<comment type="similarity">
    <text evidence="2">Belongs to the RdgC family.</text>
</comment>
<evidence type="ECO:0000256" key="1">
    <source>
        <dbReference type="ARBA" id="ARBA00004453"/>
    </source>
</evidence>
<dbReference type="SMART" id="SM00843">
    <property type="entry name" value="Ftsk_gamma"/>
    <property type="match status" value="1"/>
</dbReference>
<dbReference type="InterPro" id="IPR036388">
    <property type="entry name" value="WH-like_DNA-bd_sf"/>
</dbReference>